<keyword evidence="7" id="KW-0802">TPR repeat</keyword>
<evidence type="ECO:0000313" key="9">
    <source>
        <dbReference type="EMBL" id="CAD8054436.1"/>
    </source>
</evidence>
<evidence type="ECO:0000256" key="2">
    <source>
        <dbReference type="ARBA" id="ARBA00008644"/>
    </source>
</evidence>
<dbReference type="PANTHER" id="PTHR11246:SF3">
    <property type="entry name" value="CROOKED NECK-LIKE PROTEIN 1"/>
    <property type="match status" value="1"/>
</dbReference>
<accession>A0A8S1KN60</accession>
<keyword evidence="4" id="KW-0677">Repeat</keyword>
<evidence type="ECO:0000256" key="5">
    <source>
        <dbReference type="ARBA" id="ARBA00023187"/>
    </source>
</evidence>
<dbReference type="InterPro" id="IPR003107">
    <property type="entry name" value="HAT"/>
</dbReference>
<reference evidence="9" key="1">
    <citation type="submission" date="2021-01" db="EMBL/GenBank/DDBJ databases">
        <authorList>
            <consortium name="Genoscope - CEA"/>
            <person name="William W."/>
        </authorList>
    </citation>
    <scope>NUCLEOTIDE SEQUENCE</scope>
</reference>
<evidence type="ECO:0000259" key="8">
    <source>
        <dbReference type="Pfam" id="PF23233"/>
    </source>
</evidence>
<dbReference type="InterPro" id="IPR019734">
    <property type="entry name" value="TPR_rpt"/>
</dbReference>
<evidence type="ECO:0000256" key="7">
    <source>
        <dbReference type="PROSITE-ProRule" id="PRU00339"/>
    </source>
</evidence>
<sequence length="680" mass="83053">MSIAEQKFMVDAQGRNLVEMRPPGIQNNQPNDIQITAEQLLKDAEIHQTKEIRPPQQRIMDEAELQEYKFRKRILFENRVRRQRNYLGIWIRYAQFEEGLLEFRRARSIFERALEVDPSNIGVWMKYIEMEMRHKFINHARNVFERAIYQMPRIDQFWFKYSYMEEVLGNYQAAREIFNRWMTWKPEEKAWMAFLRFEERMGERENQRQIMYKYMEAFPKLKVYLKVAKFEIKQKAWESARSIYERTLEELGQEALKEEYFIDFGKFEIRNKEYERAREIFRFGLKNIAKDKAYQLYQDYLAFEKQYGEKDEIDQIILNKRRIFYKELISQNAYNYDAWFDLANLEMSTKDFNRIRESFEAAIKNIPPGNEKRFWRRYIYLWYNYAVFEELEANNIQKAIEIFERAIQLVPHQQFTFSKLWILYAQLLVRNKDIDKMRKVYGLAIGLCPNIKIFQEYIQIELQLANIDRARILYQRFIEIFPDNPIPWIKFAEFENDLEEYERSELIFELALQNNQMNMPETIWRAYIDNQIKLQNYEKVRELYEKLLERSKHVKIWISYAQFELSIKSITGFRAVMQRGEKCYIGKPELKEERAILLEQWKDMEIEIGDEQEIKKISDKQPTKTIKKRKIKLLGDESEDFGYEEYYDYIFPEENPQQKNLGMLLNNAKLWKQQQEQRNG</sequence>
<dbReference type="InterPro" id="IPR045075">
    <property type="entry name" value="Syf1-like"/>
</dbReference>
<dbReference type="Pfam" id="PF23233">
    <property type="entry name" value="HAT_Syf1_CNRKL1_N"/>
    <property type="match status" value="2"/>
</dbReference>
<name>A0A8S1KN60_9CILI</name>
<dbReference type="GO" id="GO:0071011">
    <property type="term" value="C:precatalytic spliceosome"/>
    <property type="evidence" value="ECO:0007669"/>
    <property type="project" value="TreeGrafter"/>
</dbReference>
<dbReference type="OrthoDB" id="541719at2759"/>
<dbReference type="GO" id="GO:0000245">
    <property type="term" value="P:spliceosomal complex assembly"/>
    <property type="evidence" value="ECO:0007669"/>
    <property type="project" value="TreeGrafter"/>
</dbReference>
<feature type="domain" description="Pre-mRNA-splicing factor Syf1-like N-terminal HAT-repeats" evidence="8">
    <location>
        <begin position="323"/>
        <end position="483"/>
    </location>
</feature>
<evidence type="ECO:0000313" key="10">
    <source>
        <dbReference type="Proteomes" id="UP000692954"/>
    </source>
</evidence>
<evidence type="ECO:0000256" key="3">
    <source>
        <dbReference type="ARBA" id="ARBA00022664"/>
    </source>
</evidence>
<dbReference type="GO" id="GO:0071014">
    <property type="term" value="C:post-mRNA release spliceosomal complex"/>
    <property type="evidence" value="ECO:0007669"/>
    <property type="project" value="TreeGrafter"/>
</dbReference>
<evidence type="ECO:0000256" key="1">
    <source>
        <dbReference type="ARBA" id="ARBA00004123"/>
    </source>
</evidence>
<dbReference type="EMBL" id="CAJJDN010000008">
    <property type="protein sequence ID" value="CAD8054436.1"/>
    <property type="molecule type" value="Genomic_DNA"/>
</dbReference>
<dbReference type="PANTHER" id="PTHR11246">
    <property type="entry name" value="PRE-MRNA SPLICING FACTOR"/>
    <property type="match status" value="1"/>
</dbReference>
<dbReference type="GO" id="GO:0000974">
    <property type="term" value="C:Prp19 complex"/>
    <property type="evidence" value="ECO:0007669"/>
    <property type="project" value="TreeGrafter"/>
</dbReference>
<comment type="similarity">
    <text evidence="2">Belongs to the crooked-neck family.</text>
</comment>
<evidence type="ECO:0000256" key="6">
    <source>
        <dbReference type="ARBA" id="ARBA00023242"/>
    </source>
</evidence>
<keyword evidence="10" id="KW-1185">Reference proteome</keyword>
<protein>
    <recommendedName>
        <fullName evidence="8">Pre-mRNA-splicing factor Syf1-like N-terminal HAT-repeats domain-containing protein</fullName>
    </recommendedName>
</protein>
<dbReference type="FunFam" id="1.25.40.10:FF:003128">
    <property type="entry name" value="Uncharacterized protein"/>
    <property type="match status" value="1"/>
</dbReference>
<keyword evidence="3" id="KW-0507">mRNA processing</keyword>
<dbReference type="FunFam" id="1.25.40.10:FF:000075">
    <property type="entry name" value="Crooked neck pre-mRNA-splicing factor 1"/>
    <property type="match status" value="1"/>
</dbReference>
<dbReference type="InterPro" id="IPR055433">
    <property type="entry name" value="HAT_Syf1-like_N"/>
</dbReference>
<dbReference type="PROSITE" id="PS50005">
    <property type="entry name" value="TPR"/>
    <property type="match status" value="1"/>
</dbReference>
<dbReference type="Proteomes" id="UP000692954">
    <property type="component" value="Unassembled WGS sequence"/>
</dbReference>
<feature type="repeat" description="TPR" evidence="7">
    <location>
        <begin position="87"/>
        <end position="120"/>
    </location>
</feature>
<feature type="domain" description="Pre-mRNA-splicing factor Syf1-like N-terminal HAT-repeats" evidence="8">
    <location>
        <begin position="73"/>
        <end position="219"/>
    </location>
</feature>
<keyword evidence="5" id="KW-0508">mRNA splicing</keyword>
<organism evidence="9 10">
    <name type="scientific">Paramecium sonneborni</name>
    <dbReference type="NCBI Taxonomy" id="65129"/>
    <lineage>
        <taxon>Eukaryota</taxon>
        <taxon>Sar</taxon>
        <taxon>Alveolata</taxon>
        <taxon>Ciliophora</taxon>
        <taxon>Intramacronucleata</taxon>
        <taxon>Oligohymenophorea</taxon>
        <taxon>Peniculida</taxon>
        <taxon>Parameciidae</taxon>
        <taxon>Paramecium</taxon>
    </lineage>
</organism>
<comment type="subcellular location">
    <subcellularLocation>
        <location evidence="1">Nucleus</location>
    </subcellularLocation>
</comment>
<proteinExistence type="inferred from homology"/>
<evidence type="ECO:0000256" key="4">
    <source>
        <dbReference type="ARBA" id="ARBA00022737"/>
    </source>
</evidence>
<dbReference type="GO" id="GO:0071007">
    <property type="term" value="C:U2-type catalytic step 2 spliceosome"/>
    <property type="evidence" value="ECO:0007669"/>
    <property type="project" value="TreeGrafter"/>
</dbReference>
<keyword evidence="6" id="KW-0539">Nucleus</keyword>
<gene>
    <name evidence="9" type="ORF">PSON_ATCC_30995.1.T0080295</name>
</gene>
<comment type="caution">
    <text evidence="9">The sequence shown here is derived from an EMBL/GenBank/DDBJ whole genome shotgun (WGS) entry which is preliminary data.</text>
</comment>
<dbReference type="AlphaFoldDB" id="A0A8S1KN60"/>
<dbReference type="SMART" id="SM00386">
    <property type="entry name" value="HAT"/>
    <property type="match status" value="13"/>
</dbReference>